<dbReference type="AlphaFoldDB" id="A0A6A2Y0E2"/>
<dbReference type="InterPro" id="IPR055562">
    <property type="entry name" value="DUF7138"/>
</dbReference>
<keyword evidence="2" id="KW-0378">Hydrolase</keyword>
<dbReference type="PANTHER" id="PTHR36351">
    <property type="entry name" value="EMBRYO SAC DEVELOPMENT ARREST 12"/>
    <property type="match status" value="1"/>
</dbReference>
<evidence type="ECO:0000313" key="3">
    <source>
        <dbReference type="Proteomes" id="UP000436088"/>
    </source>
</evidence>
<protein>
    <submittedName>
        <fullName evidence="2">Nudix hydrolase</fullName>
    </submittedName>
</protein>
<evidence type="ECO:0000313" key="2">
    <source>
        <dbReference type="EMBL" id="KAE8676540.1"/>
    </source>
</evidence>
<accession>A0A6A2Y0E2</accession>
<proteinExistence type="predicted"/>
<comment type="caution">
    <text evidence="2">The sequence shown here is derived from an EMBL/GenBank/DDBJ whole genome shotgun (WGS) entry which is preliminary data.</text>
</comment>
<reference evidence="2" key="1">
    <citation type="submission" date="2019-09" db="EMBL/GenBank/DDBJ databases">
        <title>Draft genome information of white flower Hibiscus syriacus.</title>
        <authorList>
            <person name="Kim Y.-M."/>
        </authorList>
    </citation>
    <scope>NUCLEOTIDE SEQUENCE [LARGE SCALE GENOMIC DNA]</scope>
    <source>
        <strain evidence="2">YM2019G1</strain>
    </source>
</reference>
<sequence>MGGAGGAVPFPVVFFDGQCEIAIGDVLVHPTMDFKVFQSVLSSKIGITPKQFTVYVADSNNSRNRIPITSKVDFVAVSREKDCFILVVLKRSRWSRTRKGKNAESSSPVVAMKKEPPANAMLLRRANGGGNNLMEARVFTDWMNSRGCENAEVVDSIGAFTTSLRSVSGLTRGQFPDRRKAPVTVIWLGGK</sequence>
<dbReference type="Pfam" id="PF23596">
    <property type="entry name" value="DUF7138"/>
    <property type="match status" value="1"/>
</dbReference>
<organism evidence="2 3">
    <name type="scientific">Hibiscus syriacus</name>
    <name type="common">Rose of Sharon</name>
    <dbReference type="NCBI Taxonomy" id="106335"/>
    <lineage>
        <taxon>Eukaryota</taxon>
        <taxon>Viridiplantae</taxon>
        <taxon>Streptophyta</taxon>
        <taxon>Embryophyta</taxon>
        <taxon>Tracheophyta</taxon>
        <taxon>Spermatophyta</taxon>
        <taxon>Magnoliopsida</taxon>
        <taxon>eudicotyledons</taxon>
        <taxon>Gunneridae</taxon>
        <taxon>Pentapetalae</taxon>
        <taxon>rosids</taxon>
        <taxon>malvids</taxon>
        <taxon>Malvales</taxon>
        <taxon>Malvaceae</taxon>
        <taxon>Malvoideae</taxon>
        <taxon>Hibiscus</taxon>
    </lineage>
</organism>
<gene>
    <name evidence="2" type="ORF">F3Y22_tig00111584pilonHSYRG00085</name>
</gene>
<dbReference type="Proteomes" id="UP000436088">
    <property type="component" value="Unassembled WGS sequence"/>
</dbReference>
<keyword evidence="3" id="KW-1185">Reference proteome</keyword>
<feature type="domain" description="DUF7138" evidence="1">
    <location>
        <begin position="8"/>
        <end position="87"/>
    </location>
</feature>
<dbReference type="GO" id="GO:0016787">
    <property type="term" value="F:hydrolase activity"/>
    <property type="evidence" value="ECO:0007669"/>
    <property type="project" value="UniProtKB-KW"/>
</dbReference>
<evidence type="ECO:0000259" key="1">
    <source>
        <dbReference type="Pfam" id="PF23596"/>
    </source>
</evidence>
<dbReference type="PANTHER" id="PTHR36351:SF1">
    <property type="entry name" value="EMBRYO SAC DEVELOPMENT ARREST 12"/>
    <property type="match status" value="1"/>
</dbReference>
<dbReference type="EMBL" id="VEPZ02001376">
    <property type="protein sequence ID" value="KAE8676540.1"/>
    <property type="molecule type" value="Genomic_DNA"/>
</dbReference>
<name>A0A6A2Y0E2_HIBSY</name>